<feature type="region of interest" description="Disordered" evidence="5">
    <location>
        <begin position="267"/>
        <end position="478"/>
    </location>
</feature>
<feature type="compositionally biased region" description="Low complexity" evidence="5">
    <location>
        <begin position="1126"/>
        <end position="1143"/>
    </location>
</feature>
<feature type="compositionally biased region" description="Low complexity" evidence="5">
    <location>
        <begin position="299"/>
        <end position="335"/>
    </location>
</feature>
<feature type="compositionally biased region" description="Pro residues" evidence="5">
    <location>
        <begin position="1144"/>
        <end position="1158"/>
    </location>
</feature>
<feature type="compositionally biased region" description="Low complexity" evidence="5">
    <location>
        <begin position="456"/>
        <end position="467"/>
    </location>
</feature>
<evidence type="ECO:0000256" key="3">
    <source>
        <dbReference type="ARBA" id="ARBA00023163"/>
    </source>
</evidence>
<feature type="compositionally biased region" description="Pro residues" evidence="5">
    <location>
        <begin position="575"/>
        <end position="590"/>
    </location>
</feature>
<dbReference type="InterPro" id="IPR032450">
    <property type="entry name" value="SMARCC_N"/>
</dbReference>
<dbReference type="InterPro" id="IPR001005">
    <property type="entry name" value="SANT/Myb"/>
</dbReference>
<dbReference type="CDD" id="cd00167">
    <property type="entry name" value="SANT"/>
    <property type="match status" value="1"/>
</dbReference>
<keyword evidence="12" id="KW-1185">Reference proteome</keyword>
<evidence type="ECO:0000313" key="11">
    <source>
        <dbReference type="EMBL" id="KAG2493874.1"/>
    </source>
</evidence>
<dbReference type="InterPro" id="IPR036420">
    <property type="entry name" value="BRCT_dom_sf"/>
</dbReference>
<feature type="domain" description="SWIRM" evidence="7">
    <location>
        <begin position="623"/>
        <end position="720"/>
    </location>
</feature>
<evidence type="ECO:0000256" key="5">
    <source>
        <dbReference type="SAM" id="MobiDB-lite"/>
    </source>
</evidence>
<comment type="caution">
    <text evidence="11">The sequence shown here is derived from an EMBL/GenBank/DDBJ whole genome shotgun (WGS) entry which is preliminary data.</text>
</comment>
<feature type="compositionally biased region" description="Low complexity" evidence="5">
    <location>
        <begin position="389"/>
        <end position="408"/>
    </location>
</feature>
<dbReference type="GO" id="GO:0005634">
    <property type="term" value="C:nucleus"/>
    <property type="evidence" value="ECO:0007669"/>
    <property type="project" value="UniProtKB-ARBA"/>
</dbReference>
<dbReference type="InterPro" id="IPR007526">
    <property type="entry name" value="SWIRM"/>
</dbReference>
<feature type="domain" description="Chromo" evidence="10">
    <location>
        <begin position="2"/>
        <end position="278"/>
    </location>
</feature>
<dbReference type="SUPFAM" id="SSF52113">
    <property type="entry name" value="BRCT domain"/>
    <property type="match status" value="1"/>
</dbReference>
<feature type="compositionally biased region" description="Low complexity" evidence="5">
    <location>
        <begin position="416"/>
        <end position="444"/>
    </location>
</feature>
<dbReference type="Pfam" id="PF00249">
    <property type="entry name" value="Myb_DNA-binding"/>
    <property type="match status" value="1"/>
</dbReference>
<dbReference type="EMBL" id="JAEHOE010000034">
    <property type="protein sequence ID" value="KAG2493874.1"/>
    <property type="molecule type" value="Genomic_DNA"/>
</dbReference>
<feature type="domain" description="HTH myb-type" evidence="9">
    <location>
        <begin position="887"/>
        <end position="935"/>
    </location>
</feature>
<dbReference type="PANTHER" id="PTHR12802">
    <property type="entry name" value="SWI/SNF COMPLEX-RELATED"/>
    <property type="match status" value="1"/>
</dbReference>
<dbReference type="InterPro" id="IPR032451">
    <property type="entry name" value="SMARCC_C"/>
</dbReference>
<evidence type="ECO:0000313" key="12">
    <source>
        <dbReference type="Proteomes" id="UP000612055"/>
    </source>
</evidence>
<dbReference type="Pfam" id="PF16495">
    <property type="entry name" value="SWIRM-assoc_1"/>
    <property type="match status" value="1"/>
</dbReference>
<protein>
    <submittedName>
        <fullName evidence="11">Uncharacterized protein</fullName>
    </submittedName>
</protein>
<dbReference type="FunFam" id="1.10.10.60:FF:000014">
    <property type="entry name" value="SWI/SNF complex subunit SMARCC2 isoform C"/>
    <property type="match status" value="1"/>
</dbReference>
<evidence type="ECO:0000259" key="10">
    <source>
        <dbReference type="PROSITE" id="PS52032"/>
    </source>
</evidence>
<sequence length="1265" mass="128418">MDSLIGKRSGKVLVKDYEDAEFLKKLEPVVQQLEEDCPDAGFDARTLAQLIAQLMQFQEDTLGKESNFKRQPKLPAALLRDFAPKGALYVIAAKCDDIMAARDLQRIDWANPNKRKENMEILIGITKELEAEGLLKQPVCGFEPNLKPDEVARLSEAVKKMGGSVVDGPDDPRVTHRVCVPPYGVGDAGRGKPQQMRTLEVRGDMALVHWTQLPDSYDEWVLARHAPPDRGVPPDKAKWRVYPRWIKDSEVYNEWMNPADYEALEAPPPGAKPAAAAAAPAPAPAAAQPAAPPVPVQVPPELQAPLPGGAVPLPAGQGPAPAAAAPGGDAAAAPPAARPPPVMAPLPGQAPPPAAAGTSGGGAAPGPAGPAAAPAPQPPPPAVQPPQRPQQLQLPHQLQLPSQQLQLPNQPPAQPPQQLQLPGQAAAGAGAAGAQAPAGPSATGALGGSLPSSWLPQPGTTATAPAPSGGPPATAPLPESIRNKRTAVKAAAAAAAAAAAKRNAENQPSKKAKTEVAVGKPDVIDGFAVRVAVNAVKQKVLDANKVAVEPSAFVENVSQGQLPPSNGAPAAVPRAPLPPGTAFVPPPQPPRHLAGPASQPGGVGGAAGKAAPGPVYGTRKEPHIIPSYANWFSLNGLHNFERQYLSDFFDGQSPHRTPETYRSLRAALISMYREDPSRRLTFGEARSRLQGDVTAIHRVWTFLDYWGLINFSAVDAPWPKGGGGGADGPNPFTQVLGPPGTSVTLLAVAAAPGQSALLNLPRPSVADAAAAAASGGGAGAHAVGRAARTQQALNRAAGEPPGSRPRIFCAAMPWVDCSDLRYHCTKFPDIDLCPAAFLEGRFPPGSTARDFVRIDGRARQGLGPTAAAVGAVGVAVGNPHGTPGPEGAWSQQETLLLLEGLEMYGDNWAEVAEHVGTKSQVSCILHFLQLPIEDAFLDDMEAGAGARAGPVPLAAAGAPGTGIRLQQGAAAAAAARQRAAAAAAAAAAGGAASAAAAAAGGFTPLNNIADEELMPFADAANPVLALVAFLTQIVGPRVGAAAAQRALEVLAEEEPAPEPKTKRPAPAPAASTAAAASAPAAPDQPAAGPTAAPDSTAAAPAPADGAAAGPTAMDVDGAAAAAAPAAPAAAPPADGAAAATAAAEPPPQAPTPPPPDPCAAPVSAARMRSAAAAGLAAAVARARLLADEAEAEAVETMAAIVEVAVSKLGLKIKYLEDVEQALDSERTQLENARRKLDEQRRALRDARRARARGGASGGGAAPGAG</sequence>
<dbReference type="FunFam" id="1.10.10.10:FF:000020">
    <property type="entry name" value="SWI/SNF complex subunit SMARCC2 isoform c"/>
    <property type="match status" value="1"/>
</dbReference>
<organism evidence="11 12">
    <name type="scientific">Edaphochlamys debaryana</name>
    <dbReference type="NCBI Taxonomy" id="47281"/>
    <lineage>
        <taxon>Eukaryota</taxon>
        <taxon>Viridiplantae</taxon>
        <taxon>Chlorophyta</taxon>
        <taxon>core chlorophytes</taxon>
        <taxon>Chlorophyceae</taxon>
        <taxon>CS clade</taxon>
        <taxon>Chlamydomonadales</taxon>
        <taxon>Chlamydomonadales incertae sedis</taxon>
        <taxon>Edaphochlamys</taxon>
    </lineage>
</organism>
<feature type="domain" description="SANT" evidence="8">
    <location>
        <begin position="889"/>
        <end position="935"/>
    </location>
</feature>
<dbReference type="PROSITE" id="PS52032">
    <property type="entry name" value="MARR_BRCT_CHROMO"/>
    <property type="match status" value="1"/>
</dbReference>
<gene>
    <name evidence="11" type="ORF">HYH03_007812</name>
</gene>
<feature type="region of interest" description="Disordered" evidence="5">
    <location>
        <begin position="559"/>
        <end position="610"/>
    </location>
</feature>
<keyword evidence="1" id="KW-0805">Transcription regulation</keyword>
<dbReference type="PROSITE" id="PS50934">
    <property type="entry name" value="SWIRM"/>
    <property type="match status" value="1"/>
</dbReference>
<dbReference type="PROSITE" id="PS50090">
    <property type="entry name" value="MYB_LIKE"/>
    <property type="match status" value="1"/>
</dbReference>
<evidence type="ECO:0000259" key="9">
    <source>
        <dbReference type="PROSITE" id="PS51294"/>
    </source>
</evidence>
<feature type="region of interest" description="Disordered" evidence="5">
    <location>
        <begin position="1233"/>
        <end position="1265"/>
    </location>
</feature>
<dbReference type="SUPFAM" id="SSF46689">
    <property type="entry name" value="Homeodomain-like"/>
    <property type="match status" value="2"/>
</dbReference>
<dbReference type="Proteomes" id="UP000612055">
    <property type="component" value="Unassembled WGS sequence"/>
</dbReference>
<dbReference type="InterPro" id="IPR009057">
    <property type="entry name" value="Homeodomain-like_sf"/>
</dbReference>
<feature type="compositionally biased region" description="Low complexity" evidence="5">
    <location>
        <begin position="272"/>
        <end position="289"/>
    </location>
</feature>
<feature type="region of interest" description="Disordered" evidence="5">
    <location>
        <begin position="1051"/>
        <end position="1110"/>
    </location>
</feature>
<proteinExistence type="predicted"/>
<dbReference type="Pfam" id="PF04433">
    <property type="entry name" value="SWIRM"/>
    <property type="match status" value="1"/>
</dbReference>
<feature type="compositionally biased region" description="Basic and acidic residues" evidence="5">
    <location>
        <begin position="1233"/>
        <end position="1248"/>
    </location>
</feature>
<evidence type="ECO:0000256" key="1">
    <source>
        <dbReference type="ARBA" id="ARBA00023015"/>
    </source>
</evidence>
<feature type="compositionally biased region" description="Pro residues" evidence="5">
    <location>
        <begin position="336"/>
        <end position="354"/>
    </location>
</feature>
<dbReference type="PROSITE" id="PS51294">
    <property type="entry name" value="HTH_MYB"/>
    <property type="match status" value="1"/>
</dbReference>
<dbReference type="PRINTS" id="PR01217">
    <property type="entry name" value="PRICHEXTENSN"/>
</dbReference>
<evidence type="ECO:0000259" key="6">
    <source>
        <dbReference type="PROSITE" id="PS50090"/>
    </source>
</evidence>
<accession>A0A835Y267</accession>
<evidence type="ECO:0000256" key="2">
    <source>
        <dbReference type="ARBA" id="ARBA00023125"/>
    </source>
</evidence>
<dbReference type="Gene3D" id="1.10.10.60">
    <property type="entry name" value="Homeodomain-like"/>
    <property type="match status" value="1"/>
</dbReference>
<dbReference type="InterPro" id="IPR017930">
    <property type="entry name" value="Myb_dom"/>
</dbReference>
<feature type="compositionally biased region" description="Gly residues" evidence="5">
    <location>
        <begin position="1254"/>
        <end position="1265"/>
    </location>
</feature>
<dbReference type="GO" id="GO:0003677">
    <property type="term" value="F:DNA binding"/>
    <property type="evidence" value="ECO:0007669"/>
    <property type="project" value="UniProtKB-KW"/>
</dbReference>
<dbReference type="Gene3D" id="1.10.10.10">
    <property type="entry name" value="Winged helix-like DNA-binding domain superfamily/Winged helix DNA-binding domain"/>
    <property type="match status" value="1"/>
</dbReference>
<dbReference type="PANTHER" id="PTHR12802:SF41">
    <property type="entry name" value="BRAHMA ASSOCIATED PROTEIN 155 KDA"/>
    <property type="match status" value="1"/>
</dbReference>
<keyword evidence="4" id="KW-0539">Nucleus</keyword>
<evidence type="ECO:0000259" key="8">
    <source>
        <dbReference type="PROSITE" id="PS51293"/>
    </source>
</evidence>
<dbReference type="Pfam" id="PF16496">
    <property type="entry name" value="SWIRM-assoc_2"/>
    <property type="match status" value="1"/>
</dbReference>
<dbReference type="SMART" id="SM00717">
    <property type="entry name" value="SANT"/>
    <property type="match status" value="1"/>
</dbReference>
<feature type="region of interest" description="Disordered" evidence="5">
    <location>
        <begin position="1126"/>
        <end position="1161"/>
    </location>
</feature>
<feature type="compositionally biased region" description="Low complexity" evidence="5">
    <location>
        <begin position="1068"/>
        <end position="1110"/>
    </location>
</feature>
<reference evidence="11" key="1">
    <citation type="journal article" date="2020" name="bioRxiv">
        <title>Comparative genomics of Chlamydomonas.</title>
        <authorList>
            <person name="Craig R.J."/>
            <person name="Hasan A.R."/>
            <person name="Ness R.W."/>
            <person name="Keightley P.D."/>
        </authorList>
    </citation>
    <scope>NUCLEOTIDE SEQUENCE</scope>
    <source>
        <strain evidence="11">CCAP 11/70</strain>
    </source>
</reference>
<dbReference type="AlphaFoldDB" id="A0A835Y267"/>
<keyword evidence="3" id="KW-0804">Transcription</keyword>
<dbReference type="InterPro" id="IPR017884">
    <property type="entry name" value="SANT_dom"/>
</dbReference>
<evidence type="ECO:0000259" key="7">
    <source>
        <dbReference type="PROSITE" id="PS50934"/>
    </source>
</evidence>
<dbReference type="PROSITE" id="PS51293">
    <property type="entry name" value="SANT"/>
    <property type="match status" value="1"/>
</dbReference>
<evidence type="ECO:0000256" key="4">
    <source>
        <dbReference type="ARBA" id="ARBA00023242"/>
    </source>
</evidence>
<keyword evidence="2" id="KW-0238">DNA-binding</keyword>
<feature type="domain" description="Myb-like" evidence="6">
    <location>
        <begin position="886"/>
        <end position="931"/>
    </location>
</feature>
<feature type="compositionally biased region" description="Pro residues" evidence="5">
    <location>
        <begin position="373"/>
        <end position="388"/>
    </location>
</feature>
<dbReference type="OrthoDB" id="118550at2759"/>
<dbReference type="InterPro" id="IPR036388">
    <property type="entry name" value="WH-like_DNA-bd_sf"/>
</dbReference>
<name>A0A835Y267_9CHLO</name>
<dbReference type="InterPro" id="IPR049898">
    <property type="entry name" value="MARR_BRCT_CHROMO"/>
</dbReference>